<evidence type="ECO:0000313" key="2">
    <source>
        <dbReference type="Proteomes" id="UP000179157"/>
    </source>
</evidence>
<comment type="caution">
    <text evidence="1">The sequence shown here is derived from an EMBL/GenBank/DDBJ whole genome shotgun (WGS) entry which is preliminary data.</text>
</comment>
<protein>
    <submittedName>
        <fullName evidence="1">Uncharacterized protein</fullName>
    </submittedName>
</protein>
<evidence type="ECO:0000313" key="1">
    <source>
        <dbReference type="EMBL" id="OGF57555.1"/>
    </source>
</evidence>
<name>A0A1F5V2D0_FRAXR</name>
<dbReference type="EMBL" id="MFGX01000010">
    <property type="protein sequence ID" value="OGF57555.1"/>
    <property type="molecule type" value="Genomic_DNA"/>
</dbReference>
<organism evidence="1 2">
    <name type="scientific">Fraserbacteria sp. (strain RBG_16_55_9)</name>
    <dbReference type="NCBI Taxonomy" id="1817864"/>
    <lineage>
        <taxon>Bacteria</taxon>
        <taxon>Candidatus Fraseribacteriota</taxon>
    </lineage>
</organism>
<reference evidence="1 2" key="1">
    <citation type="journal article" date="2016" name="Nat. Commun.">
        <title>Thousands of microbial genomes shed light on interconnected biogeochemical processes in an aquifer system.</title>
        <authorList>
            <person name="Anantharaman K."/>
            <person name="Brown C.T."/>
            <person name="Hug L.A."/>
            <person name="Sharon I."/>
            <person name="Castelle C.J."/>
            <person name="Probst A.J."/>
            <person name="Thomas B.C."/>
            <person name="Singh A."/>
            <person name="Wilkins M.J."/>
            <person name="Karaoz U."/>
            <person name="Brodie E.L."/>
            <person name="Williams K.H."/>
            <person name="Hubbard S.S."/>
            <person name="Banfield J.F."/>
        </authorList>
    </citation>
    <scope>NUCLEOTIDE SEQUENCE [LARGE SCALE GENOMIC DNA]</scope>
    <source>
        <strain evidence="2">RBG_16_55_9</strain>
    </source>
</reference>
<sequence>MSKGRKRPQWELLPQVHPNAAGLDIGAREIWACVPSDRDPEPVRHFGTFTPDLLALVDWLMGCGIDTVAMEAIPSRCARGTNGRGILDPSVRTARSAWPEGLPGQCPPSQTGAGTHIVPMSLREVGLSGLPVDPEVASAWAAGGLVPPGRRDVRVAQLSPASGTASAASRTPHLA</sequence>
<proteinExistence type="predicted"/>
<dbReference type="Proteomes" id="UP000179157">
    <property type="component" value="Unassembled WGS sequence"/>
</dbReference>
<dbReference type="AlphaFoldDB" id="A0A1F5V2D0"/>
<gene>
    <name evidence="1" type="ORF">A2Z21_05850</name>
</gene>
<accession>A0A1F5V2D0</accession>